<organism evidence="1 2">
    <name type="scientific">Stephania yunnanensis</name>
    <dbReference type="NCBI Taxonomy" id="152371"/>
    <lineage>
        <taxon>Eukaryota</taxon>
        <taxon>Viridiplantae</taxon>
        <taxon>Streptophyta</taxon>
        <taxon>Embryophyta</taxon>
        <taxon>Tracheophyta</taxon>
        <taxon>Spermatophyta</taxon>
        <taxon>Magnoliopsida</taxon>
        <taxon>Ranunculales</taxon>
        <taxon>Menispermaceae</taxon>
        <taxon>Menispermoideae</taxon>
        <taxon>Cissampelideae</taxon>
        <taxon>Stephania</taxon>
    </lineage>
</organism>
<comment type="caution">
    <text evidence="1">The sequence shown here is derived from an EMBL/GenBank/DDBJ whole genome shotgun (WGS) entry which is preliminary data.</text>
</comment>
<accession>A0AAP0F8D4</accession>
<keyword evidence="2" id="KW-1185">Reference proteome</keyword>
<evidence type="ECO:0000313" key="2">
    <source>
        <dbReference type="Proteomes" id="UP001420932"/>
    </source>
</evidence>
<dbReference type="AlphaFoldDB" id="A0AAP0F8D4"/>
<sequence>MGQMITDRSNGLGSGPYNVPRNSSSSFGYSSGIVSLHKSFGVFEAYLTRHCVRDVSKGHVDIIHLLRDCPDSRKMWVKCVGANLPQTFSDLLFQWVEKYSRSISHDWNLKFLPLISCIWSFWNQYVIQGRRFMEWTNSLASKGCE</sequence>
<gene>
    <name evidence="1" type="ORF">Syun_022800</name>
</gene>
<evidence type="ECO:0000313" key="1">
    <source>
        <dbReference type="EMBL" id="KAK9106789.1"/>
    </source>
</evidence>
<proteinExistence type="predicted"/>
<dbReference type="EMBL" id="JBBNAF010000010">
    <property type="protein sequence ID" value="KAK9106789.1"/>
    <property type="molecule type" value="Genomic_DNA"/>
</dbReference>
<name>A0AAP0F8D4_9MAGN</name>
<protein>
    <submittedName>
        <fullName evidence="1">Uncharacterized protein</fullName>
    </submittedName>
</protein>
<dbReference type="Proteomes" id="UP001420932">
    <property type="component" value="Unassembled WGS sequence"/>
</dbReference>
<reference evidence="1 2" key="1">
    <citation type="submission" date="2024-01" db="EMBL/GenBank/DDBJ databases">
        <title>Genome assemblies of Stephania.</title>
        <authorList>
            <person name="Yang L."/>
        </authorList>
    </citation>
    <scope>NUCLEOTIDE SEQUENCE [LARGE SCALE GENOMIC DNA]</scope>
    <source>
        <strain evidence="1">YNDBR</strain>
        <tissue evidence="1">Leaf</tissue>
    </source>
</reference>